<reference evidence="2 3" key="1">
    <citation type="journal article" date="2019" name="Int. J. Syst. Evol. Microbiol.">
        <title>The Global Catalogue of Microorganisms (GCM) 10K type strain sequencing project: providing services to taxonomists for standard genome sequencing and annotation.</title>
        <authorList>
            <consortium name="The Broad Institute Genomics Platform"/>
            <consortium name="The Broad Institute Genome Sequencing Center for Infectious Disease"/>
            <person name="Wu L."/>
            <person name="Ma J."/>
        </authorList>
    </citation>
    <scope>NUCLEOTIDE SEQUENCE [LARGE SCALE GENOMIC DNA]</scope>
    <source>
        <strain evidence="2 3">LMG 29247</strain>
    </source>
</reference>
<dbReference type="SUPFAM" id="SSF48310">
    <property type="entry name" value="Aldehyde ferredoxin oxidoreductase, C-terminal domains"/>
    <property type="match status" value="1"/>
</dbReference>
<dbReference type="InterPro" id="IPR036021">
    <property type="entry name" value="Tungsten_al_ferr_oxy-like_C"/>
</dbReference>
<evidence type="ECO:0000313" key="2">
    <source>
        <dbReference type="EMBL" id="MFC6769814.1"/>
    </source>
</evidence>
<dbReference type="SUPFAM" id="SSF56228">
    <property type="entry name" value="Aldehyde ferredoxin oxidoreductase, N-terminal domain"/>
    <property type="match status" value="1"/>
</dbReference>
<dbReference type="InterPro" id="IPR013984">
    <property type="entry name" value="Ald_Fedxn_OxRdtase_dom2"/>
</dbReference>
<feature type="non-terminal residue" evidence="2">
    <location>
        <position position="256"/>
    </location>
</feature>
<protein>
    <submittedName>
        <fullName evidence="2">Aldehyde ferredoxin oxidoreductase C-terminal domain-containing protein</fullName>
    </submittedName>
</protein>
<comment type="caution">
    <text evidence="2">The sequence shown here is derived from an EMBL/GenBank/DDBJ whole genome shotgun (WGS) entry which is preliminary data.</text>
</comment>
<dbReference type="PANTHER" id="PTHR30038">
    <property type="entry name" value="ALDEHYDE FERREDOXIN OXIDOREDUCTASE"/>
    <property type="match status" value="1"/>
</dbReference>
<dbReference type="Pfam" id="PF01314">
    <property type="entry name" value="AFOR_C"/>
    <property type="match status" value="1"/>
</dbReference>
<feature type="domain" description="Aldehyde ferredoxin oxidoreductase C-terminal" evidence="1">
    <location>
        <begin position="51"/>
        <end position="255"/>
    </location>
</feature>
<dbReference type="Gene3D" id="1.10.569.10">
    <property type="entry name" value="Aldehyde Ferredoxin Oxidoreductase Protein, subunit A, domain 2"/>
    <property type="match status" value="1"/>
</dbReference>
<gene>
    <name evidence="2" type="ORF">ACFQE6_33660</name>
</gene>
<sequence>AFGRGGLGAVLGAKNVKAVTFEEGEFEPTIADEDGLRDLVFGRTQPLMEETETLQQYGTSAAVNPVNEMGKLDHRNNQYEQVDDEKAEAISGERLEAEYVTEDTTCANCAVRCGKHVSVQSEGITDAKIPEFETIFAVSTMQDAHDPEAMIEANDVCDRLGMDTISLGVTVAFARECHERGLLDDEVDATAALEFGDGVVDLAERIARREGIGDRLVEGSFRFAASLAAKEAENYLHGVKGLEFAAHSPRALKGMS</sequence>
<name>A0ABD5SZ70_9EURY</name>
<dbReference type="EMBL" id="JBHSWV010000828">
    <property type="protein sequence ID" value="MFC6769814.1"/>
    <property type="molecule type" value="Genomic_DNA"/>
</dbReference>
<dbReference type="PANTHER" id="PTHR30038:SF7">
    <property type="entry name" value="TUNGSTEN-CONTAINING GLYCERALDEHYDE-3-PHOSPHATE:FERREDOXIN OXIDOREDUCTASE"/>
    <property type="match status" value="1"/>
</dbReference>
<organism evidence="2 3">
    <name type="scientific">Natrinema soli</name>
    <dbReference type="NCBI Taxonomy" id="1930624"/>
    <lineage>
        <taxon>Archaea</taxon>
        <taxon>Methanobacteriati</taxon>
        <taxon>Methanobacteriota</taxon>
        <taxon>Stenosarchaea group</taxon>
        <taxon>Halobacteria</taxon>
        <taxon>Halobacteriales</taxon>
        <taxon>Natrialbaceae</taxon>
        <taxon>Natrinema</taxon>
    </lineage>
</organism>
<dbReference type="Proteomes" id="UP001596383">
    <property type="component" value="Unassembled WGS sequence"/>
</dbReference>
<dbReference type="RefSeq" id="WP_273742416.1">
    <property type="nucleotide sequence ID" value="NZ_JAQIVI010000828.1"/>
</dbReference>
<dbReference type="AlphaFoldDB" id="A0ABD5SZ70"/>
<evidence type="ECO:0000259" key="1">
    <source>
        <dbReference type="Pfam" id="PF01314"/>
    </source>
</evidence>
<dbReference type="InterPro" id="IPR001203">
    <property type="entry name" value="OxRdtase_Ald_Fedxn_C"/>
</dbReference>
<keyword evidence="3" id="KW-1185">Reference proteome</keyword>
<evidence type="ECO:0000313" key="3">
    <source>
        <dbReference type="Proteomes" id="UP001596383"/>
    </source>
</evidence>
<dbReference type="InterPro" id="IPR051919">
    <property type="entry name" value="W-dependent_AOR"/>
</dbReference>
<dbReference type="InterPro" id="IPR036503">
    <property type="entry name" value="Ald_Fedxn_OxRdtase_N_sf"/>
</dbReference>
<feature type="non-terminal residue" evidence="2">
    <location>
        <position position="1"/>
    </location>
</feature>
<accession>A0ABD5SZ70</accession>
<proteinExistence type="predicted"/>